<comment type="caution">
    <text evidence="2">The sequence shown here is derived from an EMBL/GenBank/DDBJ whole genome shotgun (WGS) entry which is preliminary data.</text>
</comment>
<gene>
    <name evidence="2" type="ORF">RH861_06085</name>
</gene>
<name>A0ABU1FJR2_9MICO</name>
<dbReference type="Proteomes" id="UP001260072">
    <property type="component" value="Unassembled WGS sequence"/>
</dbReference>
<dbReference type="EMBL" id="JAVKGS010000001">
    <property type="protein sequence ID" value="MDR5691631.1"/>
    <property type="molecule type" value="Genomic_DNA"/>
</dbReference>
<keyword evidence="3" id="KW-1185">Reference proteome</keyword>
<keyword evidence="1" id="KW-0472">Membrane</keyword>
<evidence type="ECO:0000313" key="2">
    <source>
        <dbReference type="EMBL" id="MDR5691631.1"/>
    </source>
</evidence>
<evidence type="ECO:0000256" key="1">
    <source>
        <dbReference type="SAM" id="Phobius"/>
    </source>
</evidence>
<keyword evidence="1" id="KW-1133">Transmembrane helix</keyword>
<reference evidence="3" key="1">
    <citation type="submission" date="2023-07" db="EMBL/GenBank/DDBJ databases">
        <title>Description of three actinobacteria isolated from air of manufacturing shop in a pharmaceutical factory.</title>
        <authorList>
            <person name="Zhang D.-F."/>
        </authorList>
    </citation>
    <scope>NUCLEOTIDE SEQUENCE [LARGE SCALE GENOMIC DNA]</scope>
    <source>
        <strain evidence="3">CCTCC AB 2011122</strain>
    </source>
</reference>
<sequence length="62" mass="7301">MDWLWTAGLLVVGMVVFGSVLAMRHRRDRSAGTEGQDLWEDAEAWRRRDDPDVREWDHRHGP</sequence>
<protein>
    <submittedName>
        <fullName evidence="2">Uncharacterized protein</fullName>
    </submittedName>
</protein>
<keyword evidence="1" id="KW-0812">Transmembrane</keyword>
<organism evidence="2 3">
    <name type="scientific">Agromyces indicus</name>
    <dbReference type="NCBI Taxonomy" id="758919"/>
    <lineage>
        <taxon>Bacteria</taxon>
        <taxon>Bacillati</taxon>
        <taxon>Actinomycetota</taxon>
        <taxon>Actinomycetes</taxon>
        <taxon>Micrococcales</taxon>
        <taxon>Microbacteriaceae</taxon>
        <taxon>Agromyces</taxon>
    </lineage>
</organism>
<evidence type="ECO:0000313" key="3">
    <source>
        <dbReference type="Proteomes" id="UP001260072"/>
    </source>
</evidence>
<feature type="transmembrane region" description="Helical" evidence="1">
    <location>
        <begin position="6"/>
        <end position="23"/>
    </location>
</feature>
<dbReference type="RefSeq" id="WP_310520233.1">
    <property type="nucleotide sequence ID" value="NZ_BAABBS010000003.1"/>
</dbReference>
<proteinExistence type="predicted"/>
<accession>A0ABU1FJR2</accession>